<comment type="caution">
    <text evidence="2">The sequence shown here is derived from an EMBL/GenBank/DDBJ whole genome shotgun (WGS) entry which is preliminary data.</text>
</comment>
<organism evidence="2 3">
    <name type="scientific">Paludibacterium paludis</name>
    <dbReference type="NCBI Taxonomy" id="1225769"/>
    <lineage>
        <taxon>Bacteria</taxon>
        <taxon>Pseudomonadati</taxon>
        <taxon>Pseudomonadota</taxon>
        <taxon>Betaproteobacteria</taxon>
        <taxon>Neisseriales</taxon>
        <taxon>Chromobacteriaceae</taxon>
        <taxon>Paludibacterium</taxon>
    </lineage>
</organism>
<dbReference type="NCBIfam" id="TIGR02554">
    <property type="entry name" value="PrgH"/>
    <property type="match status" value="1"/>
</dbReference>
<dbReference type="InterPro" id="IPR019029">
    <property type="entry name" value="T3SS_PrgH/EprH-like"/>
</dbReference>
<feature type="transmembrane region" description="Helical" evidence="1">
    <location>
        <begin position="152"/>
        <end position="174"/>
    </location>
</feature>
<dbReference type="RefSeq" id="WP_189535696.1">
    <property type="nucleotide sequence ID" value="NZ_BMYX01000019.1"/>
</dbReference>
<protein>
    <submittedName>
        <fullName evidence="2">Type III secretion system needle complex protein PrgH</fullName>
    </submittedName>
</protein>
<dbReference type="Proteomes" id="UP000645257">
    <property type="component" value="Unassembled WGS sequence"/>
</dbReference>
<proteinExistence type="predicted"/>
<dbReference type="Gene3D" id="3.30.300.170">
    <property type="match status" value="1"/>
</dbReference>
<gene>
    <name evidence="2" type="primary">prgH</name>
    <name evidence="2" type="ORF">GCM10011289_29510</name>
</gene>
<dbReference type="Pfam" id="PF09480">
    <property type="entry name" value="PrgH"/>
    <property type="match status" value="1"/>
</dbReference>
<keyword evidence="3" id="KW-1185">Reference proteome</keyword>
<dbReference type="EMBL" id="BMYX01000019">
    <property type="protein sequence ID" value="GGY23900.1"/>
    <property type="molecule type" value="Genomic_DNA"/>
</dbReference>
<dbReference type="GO" id="GO:0016020">
    <property type="term" value="C:membrane"/>
    <property type="evidence" value="ECO:0007669"/>
    <property type="project" value="InterPro"/>
</dbReference>
<reference evidence="2" key="2">
    <citation type="submission" date="2020-09" db="EMBL/GenBank/DDBJ databases">
        <authorList>
            <person name="Sun Q."/>
            <person name="Kim S."/>
        </authorList>
    </citation>
    <scope>NUCLEOTIDE SEQUENCE</scope>
    <source>
        <strain evidence="2">KCTC 32182</strain>
    </source>
</reference>
<dbReference type="InterPro" id="IPR013387">
    <property type="entry name" value="T3SS_PrgH/EprH"/>
</dbReference>
<keyword evidence="1" id="KW-0472">Membrane</keyword>
<evidence type="ECO:0000313" key="3">
    <source>
        <dbReference type="Proteomes" id="UP000645257"/>
    </source>
</evidence>
<dbReference type="Gene3D" id="2.60.200.20">
    <property type="match status" value="1"/>
</dbReference>
<accession>A0A918UAQ5</accession>
<reference evidence="2" key="1">
    <citation type="journal article" date="2014" name="Int. J. Syst. Evol. Microbiol.">
        <title>Complete genome sequence of Corynebacterium casei LMG S-19264T (=DSM 44701T), isolated from a smear-ripened cheese.</title>
        <authorList>
            <consortium name="US DOE Joint Genome Institute (JGI-PGF)"/>
            <person name="Walter F."/>
            <person name="Albersmeier A."/>
            <person name="Kalinowski J."/>
            <person name="Ruckert C."/>
        </authorList>
    </citation>
    <scope>NUCLEOTIDE SEQUENCE</scope>
    <source>
        <strain evidence="2">KCTC 32182</strain>
    </source>
</reference>
<keyword evidence="1" id="KW-0812">Transmembrane</keyword>
<name>A0A918UAQ5_9NEIS</name>
<keyword evidence="1" id="KW-1133">Transmembrane helix</keyword>
<evidence type="ECO:0000256" key="1">
    <source>
        <dbReference type="SAM" id="Phobius"/>
    </source>
</evidence>
<sequence>MNEDFLKPVAPAAYTLRILGGALSGAEFELPAGRTLLVVGSETLLAPGADDAMPDMPEDALYLPSDTNGPNIELRLAEPDSVLAEPLSITIHAADGSRDEAAQLNRVLTAGTLRFAVRRIDEPWSEEVLGLAMTSPPAGTPLVSAPSRARRAALAALGFVAVAAIVAGACRFVWLANHPTVDQETASLAAMMTGTGQPCLIRESEGRMYVVAASEEDANWARQALVRTGKIAGVTVVSKEEESARLGRLLDERGTAWFVLRLEDPAHPVLLVSQDRSNTDAPSLLQLRGWLKHQLPYASSVSVETHSDAEVADVAREGLKRLAIPFDEIRHEGSVTFVTRGDLDDAALSRLRAFSGQFYRQWGSRYVHFSVELKEDWLKGKSYQYGSEGYVKLAPRQWYFPEPISPR</sequence>
<dbReference type="AlphaFoldDB" id="A0A918UAQ5"/>
<dbReference type="Gene3D" id="3.30.70.1780">
    <property type="match status" value="1"/>
</dbReference>
<evidence type="ECO:0000313" key="2">
    <source>
        <dbReference type="EMBL" id="GGY23900.1"/>
    </source>
</evidence>
<dbReference type="Gene3D" id="3.30.70.1770">
    <property type="match status" value="1"/>
</dbReference>